<organism evidence="2 3">
    <name type="scientific">Drosophila guanche</name>
    <name type="common">Fruit fly</name>
    <dbReference type="NCBI Taxonomy" id="7266"/>
    <lineage>
        <taxon>Eukaryota</taxon>
        <taxon>Metazoa</taxon>
        <taxon>Ecdysozoa</taxon>
        <taxon>Arthropoda</taxon>
        <taxon>Hexapoda</taxon>
        <taxon>Insecta</taxon>
        <taxon>Pterygota</taxon>
        <taxon>Neoptera</taxon>
        <taxon>Endopterygota</taxon>
        <taxon>Diptera</taxon>
        <taxon>Brachycera</taxon>
        <taxon>Muscomorpha</taxon>
        <taxon>Ephydroidea</taxon>
        <taxon>Drosophilidae</taxon>
        <taxon>Drosophila</taxon>
        <taxon>Sophophora</taxon>
    </lineage>
</organism>
<name>A0A3B0K0Q9_DROGU</name>
<protein>
    <submittedName>
        <fullName evidence="2">Uncharacterized protein</fullName>
    </submittedName>
</protein>
<evidence type="ECO:0000256" key="1">
    <source>
        <dbReference type="SAM" id="MobiDB-lite"/>
    </source>
</evidence>
<evidence type="ECO:0000313" key="2">
    <source>
        <dbReference type="EMBL" id="SPP78601.1"/>
    </source>
</evidence>
<sequence>MISIKEEKEAAEIQMQNIAFKVDDDILLKEDDELMVDILRQLEDEAKTKVPASDKVDSETVAAFQKKAGSPRIGPTKQLIVNNIKIKPLGRSAVNEPKKVPAEPGLFKVPKIPAKKKPRKV</sequence>
<dbReference type="AlphaFoldDB" id="A0A3B0K0Q9"/>
<accession>A0A3B0K0Q9</accession>
<reference evidence="3" key="1">
    <citation type="submission" date="2018-01" db="EMBL/GenBank/DDBJ databases">
        <authorList>
            <person name="Alioto T."/>
            <person name="Alioto T."/>
        </authorList>
    </citation>
    <scope>NUCLEOTIDE SEQUENCE [LARGE SCALE GENOMIC DNA]</scope>
</reference>
<proteinExistence type="predicted"/>
<keyword evidence="3" id="KW-1185">Reference proteome</keyword>
<dbReference type="EMBL" id="OUUW01000003">
    <property type="protein sequence ID" value="SPP78601.1"/>
    <property type="molecule type" value="Genomic_DNA"/>
</dbReference>
<feature type="region of interest" description="Disordered" evidence="1">
    <location>
        <begin position="95"/>
        <end position="121"/>
    </location>
</feature>
<evidence type="ECO:0000313" key="3">
    <source>
        <dbReference type="Proteomes" id="UP000268350"/>
    </source>
</evidence>
<dbReference type="Proteomes" id="UP000268350">
    <property type="component" value="Unassembled WGS sequence"/>
</dbReference>
<gene>
    <name evidence="2" type="ORF">DGUA_6G011282</name>
</gene>